<dbReference type="InterPro" id="IPR043128">
    <property type="entry name" value="Rev_trsase/Diguanyl_cyclase"/>
</dbReference>
<accession>A0ABQ9H475</accession>
<organism evidence="2 3">
    <name type="scientific">Dryococelus australis</name>
    <dbReference type="NCBI Taxonomy" id="614101"/>
    <lineage>
        <taxon>Eukaryota</taxon>
        <taxon>Metazoa</taxon>
        <taxon>Ecdysozoa</taxon>
        <taxon>Arthropoda</taxon>
        <taxon>Hexapoda</taxon>
        <taxon>Insecta</taxon>
        <taxon>Pterygota</taxon>
        <taxon>Neoptera</taxon>
        <taxon>Polyneoptera</taxon>
        <taxon>Phasmatodea</taxon>
        <taxon>Verophasmatodea</taxon>
        <taxon>Anareolatae</taxon>
        <taxon>Phasmatidae</taxon>
        <taxon>Eurycanthinae</taxon>
        <taxon>Dryococelus</taxon>
    </lineage>
</organism>
<comment type="caution">
    <text evidence="2">The sequence shown here is derived from an EMBL/GenBank/DDBJ whole genome shotgun (WGS) entry which is preliminary data.</text>
</comment>
<proteinExistence type="predicted"/>
<dbReference type="InterPro" id="IPR036397">
    <property type="entry name" value="RNaseH_sf"/>
</dbReference>
<dbReference type="SUPFAM" id="SSF56672">
    <property type="entry name" value="DNA/RNA polymerases"/>
    <property type="match status" value="1"/>
</dbReference>
<dbReference type="Gene3D" id="3.30.420.10">
    <property type="entry name" value="Ribonuclease H-like superfamily/Ribonuclease H"/>
    <property type="match status" value="1"/>
</dbReference>
<dbReference type="EMBL" id="JARBHB010000007">
    <property type="protein sequence ID" value="KAJ8879086.1"/>
    <property type="molecule type" value="Genomic_DNA"/>
</dbReference>
<feature type="region of interest" description="Disordered" evidence="1">
    <location>
        <begin position="516"/>
        <end position="556"/>
    </location>
</feature>
<dbReference type="Gene3D" id="3.10.10.10">
    <property type="entry name" value="HIV Type 1 Reverse Transcriptase, subunit A, domain 1"/>
    <property type="match status" value="1"/>
</dbReference>
<dbReference type="InterPro" id="IPR043502">
    <property type="entry name" value="DNA/RNA_pol_sf"/>
</dbReference>
<feature type="compositionally biased region" description="Polar residues" evidence="1">
    <location>
        <begin position="533"/>
        <end position="542"/>
    </location>
</feature>
<dbReference type="PANTHER" id="PTHR37984">
    <property type="entry name" value="PROTEIN CBG26694"/>
    <property type="match status" value="1"/>
</dbReference>
<gene>
    <name evidence="2" type="ORF">PR048_019692</name>
</gene>
<sequence>MIKKSRSHQCNKELFPAYDERCHVCNIWNDFASVCKQQENRQDGKICRLDKRPIDGVISTNTKKRWNTDLKMGDQRHIFKGTGAIFDVVSFKDYSAIVGRNIYRTEDINIDRKLGSLTKACVQLCHIQSRGSHTKGTIMPRHPDLFKYIVCLSGKHHLEIDTDAKPVQQPPHRYTLVLRLKVKEKLAEMIKDKIRWETENVLGPTIEEILPELTDTKQISVLDVKQGFWNMQLHAVSSRLTTYWGPDGEQYKWLQNPFWNFDSSGGFPEGTKMSCTILSELLRQLTCLDTTWVWYSAQQQAFVNVKTSQYHTSGTILSLTGTSGTTSRCEPKWTRHHPLAQWATSFSRIWDFQQSTSSPYISWGNGNAETSVKKAKNIMNKFLQNKSDPWLALLEWLNIYTACSRTSPMQQLDMSRRTRLEMPTYAGLLKSRVPEWVPKLLGEKKEKNNSHYDTKARDLPELMIGQEVYNKPVTQAASKLWSPGIIIYQFSSHSYEDTTKKKTRVRLNREALRSANSSIDTTAEDQGLHPDNAVQNNHWRQGTKQDDGQDFRGFPA</sequence>
<evidence type="ECO:0008006" key="4">
    <source>
        <dbReference type="Google" id="ProtNLM"/>
    </source>
</evidence>
<keyword evidence="3" id="KW-1185">Reference proteome</keyword>
<dbReference type="PANTHER" id="PTHR37984:SF8">
    <property type="entry name" value="CCHC-TYPE DOMAIN-CONTAINING PROTEIN"/>
    <property type="match status" value="1"/>
</dbReference>
<reference evidence="2 3" key="1">
    <citation type="submission" date="2023-02" db="EMBL/GenBank/DDBJ databases">
        <title>LHISI_Scaffold_Assembly.</title>
        <authorList>
            <person name="Stuart O.P."/>
            <person name="Cleave R."/>
            <person name="Magrath M.J.L."/>
            <person name="Mikheyev A.S."/>
        </authorList>
    </citation>
    <scope>NUCLEOTIDE SEQUENCE [LARGE SCALE GENOMIC DNA]</scope>
    <source>
        <strain evidence="2">Daus_M_001</strain>
        <tissue evidence="2">Leg muscle</tissue>
    </source>
</reference>
<protein>
    <recommendedName>
        <fullName evidence="4">Reverse transcriptase domain-containing protein</fullName>
    </recommendedName>
</protein>
<dbReference type="InterPro" id="IPR050951">
    <property type="entry name" value="Retrovirus_Pol_polyprotein"/>
</dbReference>
<dbReference type="Gene3D" id="3.30.70.270">
    <property type="match status" value="1"/>
</dbReference>
<evidence type="ECO:0000313" key="2">
    <source>
        <dbReference type="EMBL" id="KAJ8879086.1"/>
    </source>
</evidence>
<evidence type="ECO:0000313" key="3">
    <source>
        <dbReference type="Proteomes" id="UP001159363"/>
    </source>
</evidence>
<name>A0ABQ9H475_9NEOP</name>
<evidence type="ECO:0000256" key="1">
    <source>
        <dbReference type="SAM" id="MobiDB-lite"/>
    </source>
</evidence>
<dbReference type="Proteomes" id="UP001159363">
    <property type="component" value="Chromosome 6"/>
</dbReference>